<accession>A0AAD6TA91</accession>
<name>A0AAD6TA91_9AGAR</name>
<evidence type="ECO:0000313" key="3">
    <source>
        <dbReference type="Proteomes" id="UP001218188"/>
    </source>
</evidence>
<reference evidence="2" key="1">
    <citation type="submission" date="2023-03" db="EMBL/GenBank/DDBJ databases">
        <title>Massive genome expansion in bonnet fungi (Mycena s.s.) driven by repeated elements and novel gene families across ecological guilds.</title>
        <authorList>
            <consortium name="Lawrence Berkeley National Laboratory"/>
            <person name="Harder C.B."/>
            <person name="Miyauchi S."/>
            <person name="Viragh M."/>
            <person name="Kuo A."/>
            <person name="Thoen E."/>
            <person name="Andreopoulos B."/>
            <person name="Lu D."/>
            <person name="Skrede I."/>
            <person name="Drula E."/>
            <person name="Henrissat B."/>
            <person name="Morin E."/>
            <person name="Kohler A."/>
            <person name="Barry K."/>
            <person name="LaButti K."/>
            <person name="Morin E."/>
            <person name="Salamov A."/>
            <person name="Lipzen A."/>
            <person name="Mereny Z."/>
            <person name="Hegedus B."/>
            <person name="Baldrian P."/>
            <person name="Stursova M."/>
            <person name="Weitz H."/>
            <person name="Taylor A."/>
            <person name="Grigoriev I.V."/>
            <person name="Nagy L.G."/>
            <person name="Martin F."/>
            <person name="Kauserud H."/>
        </authorList>
    </citation>
    <scope>NUCLEOTIDE SEQUENCE</scope>
    <source>
        <strain evidence="2">CBHHK200</strain>
    </source>
</reference>
<keyword evidence="3" id="KW-1185">Reference proteome</keyword>
<feature type="compositionally biased region" description="Basic and acidic residues" evidence="1">
    <location>
        <begin position="252"/>
        <end position="264"/>
    </location>
</feature>
<protein>
    <submittedName>
        <fullName evidence="2">Uncharacterized protein</fullName>
    </submittedName>
</protein>
<gene>
    <name evidence="2" type="ORF">C8F04DRAFT_1176571</name>
</gene>
<sequence length="264" mass="29747">MANWERECTQRSDILNDFFHPLTRNLPLTTQTSTLRAFGCSIERETSLADELYPEEGGNVEGFGESRGPGRSFDAERNGSICVRRIQPKDVDNLISVGLVDSDFTYDLVQVVMERQTRCRGLREKPSVWGISFVVWSMERGAQHMRALLEDIREGTNTRALGRVAVDMGPGVAKQRTVRTKYVQSRGPQIRREQSLTTGVLSLGMEAQFQGLDTMHKWTQGSDSVCTEKSAWDRVAEIKVDMQHRAGAAALQRERDSTPKQSEH</sequence>
<organism evidence="2 3">
    <name type="scientific">Mycena alexandri</name>
    <dbReference type="NCBI Taxonomy" id="1745969"/>
    <lineage>
        <taxon>Eukaryota</taxon>
        <taxon>Fungi</taxon>
        <taxon>Dikarya</taxon>
        <taxon>Basidiomycota</taxon>
        <taxon>Agaricomycotina</taxon>
        <taxon>Agaricomycetes</taxon>
        <taxon>Agaricomycetidae</taxon>
        <taxon>Agaricales</taxon>
        <taxon>Marasmiineae</taxon>
        <taxon>Mycenaceae</taxon>
        <taxon>Mycena</taxon>
    </lineage>
</organism>
<comment type="caution">
    <text evidence="2">The sequence shown here is derived from an EMBL/GenBank/DDBJ whole genome shotgun (WGS) entry which is preliminary data.</text>
</comment>
<dbReference type="Proteomes" id="UP001218188">
    <property type="component" value="Unassembled WGS sequence"/>
</dbReference>
<evidence type="ECO:0000256" key="1">
    <source>
        <dbReference type="SAM" id="MobiDB-lite"/>
    </source>
</evidence>
<proteinExistence type="predicted"/>
<dbReference type="AlphaFoldDB" id="A0AAD6TA91"/>
<evidence type="ECO:0000313" key="2">
    <source>
        <dbReference type="EMBL" id="KAJ7041910.1"/>
    </source>
</evidence>
<feature type="region of interest" description="Disordered" evidence="1">
    <location>
        <begin position="245"/>
        <end position="264"/>
    </location>
</feature>
<dbReference type="EMBL" id="JARJCM010000014">
    <property type="protein sequence ID" value="KAJ7041910.1"/>
    <property type="molecule type" value="Genomic_DNA"/>
</dbReference>